<protein>
    <submittedName>
        <fullName evidence="1">Uncharacterized protein</fullName>
    </submittedName>
</protein>
<proteinExistence type="predicted"/>
<accession>A0ABQ7V080</accession>
<name>A0ABQ7V080_SOLTU</name>
<gene>
    <name evidence="1" type="ORF">KY290_020296</name>
</gene>
<evidence type="ECO:0000313" key="1">
    <source>
        <dbReference type="EMBL" id="KAH0756803.1"/>
    </source>
</evidence>
<dbReference type="Proteomes" id="UP000826656">
    <property type="component" value="Unassembled WGS sequence"/>
</dbReference>
<reference evidence="1 2" key="1">
    <citation type="journal article" date="2021" name="bioRxiv">
        <title>Chromosome-scale and haplotype-resolved genome assembly of a tetraploid potato cultivar.</title>
        <authorList>
            <person name="Sun H."/>
            <person name="Jiao W.-B."/>
            <person name="Krause K."/>
            <person name="Campoy J.A."/>
            <person name="Goel M."/>
            <person name="Folz-Donahue K."/>
            <person name="Kukat C."/>
            <person name="Huettel B."/>
            <person name="Schneeberger K."/>
        </authorList>
    </citation>
    <scope>NUCLEOTIDE SEQUENCE [LARGE SCALE GENOMIC DNA]</scope>
    <source>
        <strain evidence="1">SolTubOtavaFocal</strain>
        <tissue evidence="1">Leaves</tissue>
    </source>
</reference>
<sequence>MAWARIKKTHCFEHLFADILSLLPVHNAARTTRNSKFVLKEIVEVILLQHIGDIVIDSTTSDNVEEVLEYLNSPVCLNQPLHSFKDVAMHAFEGSKVNVFDLEEGRDIATELMDFPRASPKAELFCTPCTD</sequence>
<organism evidence="1 2">
    <name type="scientific">Solanum tuberosum</name>
    <name type="common">Potato</name>
    <dbReference type="NCBI Taxonomy" id="4113"/>
    <lineage>
        <taxon>Eukaryota</taxon>
        <taxon>Viridiplantae</taxon>
        <taxon>Streptophyta</taxon>
        <taxon>Embryophyta</taxon>
        <taxon>Tracheophyta</taxon>
        <taxon>Spermatophyta</taxon>
        <taxon>Magnoliopsida</taxon>
        <taxon>eudicotyledons</taxon>
        <taxon>Gunneridae</taxon>
        <taxon>Pentapetalae</taxon>
        <taxon>asterids</taxon>
        <taxon>lamiids</taxon>
        <taxon>Solanales</taxon>
        <taxon>Solanaceae</taxon>
        <taxon>Solanoideae</taxon>
        <taxon>Solaneae</taxon>
        <taxon>Solanum</taxon>
    </lineage>
</organism>
<evidence type="ECO:0000313" key="2">
    <source>
        <dbReference type="Proteomes" id="UP000826656"/>
    </source>
</evidence>
<keyword evidence="2" id="KW-1185">Reference proteome</keyword>
<dbReference type="EMBL" id="JAIVGD010000015">
    <property type="protein sequence ID" value="KAH0756803.1"/>
    <property type="molecule type" value="Genomic_DNA"/>
</dbReference>
<comment type="caution">
    <text evidence="1">The sequence shown here is derived from an EMBL/GenBank/DDBJ whole genome shotgun (WGS) entry which is preliminary data.</text>
</comment>